<name>A0A1J1HQI4_9DIPT</name>
<reference evidence="1 2" key="1">
    <citation type="submission" date="2015-04" db="EMBL/GenBank/DDBJ databases">
        <authorList>
            <person name="Syromyatnikov M.Y."/>
            <person name="Popov V.N."/>
        </authorList>
    </citation>
    <scope>NUCLEOTIDE SEQUENCE [LARGE SCALE GENOMIC DNA]</scope>
</reference>
<organism evidence="1 2">
    <name type="scientific">Clunio marinus</name>
    <dbReference type="NCBI Taxonomy" id="568069"/>
    <lineage>
        <taxon>Eukaryota</taxon>
        <taxon>Metazoa</taxon>
        <taxon>Ecdysozoa</taxon>
        <taxon>Arthropoda</taxon>
        <taxon>Hexapoda</taxon>
        <taxon>Insecta</taxon>
        <taxon>Pterygota</taxon>
        <taxon>Neoptera</taxon>
        <taxon>Endopterygota</taxon>
        <taxon>Diptera</taxon>
        <taxon>Nematocera</taxon>
        <taxon>Chironomoidea</taxon>
        <taxon>Chironomidae</taxon>
        <taxon>Clunio</taxon>
    </lineage>
</organism>
<dbReference type="InterPro" id="IPR043472">
    <property type="entry name" value="Macro_dom-like"/>
</dbReference>
<evidence type="ECO:0000313" key="2">
    <source>
        <dbReference type="Proteomes" id="UP000183832"/>
    </source>
</evidence>
<protein>
    <submittedName>
        <fullName evidence="1">CLUMA_CG002597, isoform A</fullName>
    </submittedName>
</protein>
<keyword evidence="2" id="KW-1185">Reference proteome</keyword>
<dbReference type="GO" id="GO:0005737">
    <property type="term" value="C:cytoplasm"/>
    <property type="evidence" value="ECO:0007669"/>
    <property type="project" value="TreeGrafter"/>
</dbReference>
<dbReference type="AlphaFoldDB" id="A0A1J1HQI4"/>
<dbReference type="PANTHER" id="PTHR16525:SF0">
    <property type="entry name" value="PROTEIN C12ORF4"/>
    <property type="match status" value="1"/>
</dbReference>
<dbReference type="OrthoDB" id="415359at2759"/>
<dbReference type="Proteomes" id="UP000183832">
    <property type="component" value="Unassembled WGS sequence"/>
</dbReference>
<dbReference type="Pfam" id="PF10154">
    <property type="entry name" value="Fy-3"/>
    <property type="match status" value="1"/>
</dbReference>
<dbReference type="InterPro" id="IPR019311">
    <property type="entry name" value="Fy-3"/>
</dbReference>
<accession>A0A1J1HQI4</accession>
<sequence length="456" mass="52022">MIENIFNENSASDEVPKKNYDELDEEVITKLRNNEITVDETVKNLEKWYKDELLDYCEKDCPSNDEIFAQYYHQMVHSSSLQDILLKEKNYASKISSFVLRMEQEIGELNQIQQEVMDSKINLLDVETTSDDINQLLAQQYSASNLMRKQYESELEAKKGHQRNEYREWITSQIGNKLMSSSDSTPVGNKASMFPNVCEKPFQLEESFTIYLGSQLKSMHNIRILAADITDLCSPLVNENNELMINGNIQLGVYSSSLCGIVVLVPPGKSQVSANKKIIRNANLSTEFHFDPIDTQLESIQDDLKKINEGSSETSMSTRLKPGDFFITKHSNLSQAHLIFHLVYDDSTTEMNSRHPCILGLRNILKVANSYDCHQLTIPALLKHQMSEEMTMSWCVRRAELVLKCTKGFMIESSSWSGSELSTLQLLLPHDISEELFMTISSMVPNIFRVANPKIL</sequence>
<dbReference type="Gene3D" id="3.40.220.10">
    <property type="entry name" value="Leucine Aminopeptidase, subunit E, domain 1"/>
    <property type="match status" value="1"/>
</dbReference>
<dbReference type="PANTHER" id="PTHR16525">
    <property type="entry name" value="PROTEIN C12ORF4"/>
    <property type="match status" value="1"/>
</dbReference>
<dbReference type="STRING" id="568069.A0A1J1HQI4"/>
<dbReference type="EMBL" id="CVRI01000010">
    <property type="protein sequence ID" value="CRK88734.1"/>
    <property type="molecule type" value="Genomic_DNA"/>
</dbReference>
<gene>
    <name evidence="1" type="ORF">CLUMA_CG002597</name>
</gene>
<evidence type="ECO:0000313" key="1">
    <source>
        <dbReference type="EMBL" id="CRK88734.1"/>
    </source>
</evidence>
<proteinExistence type="predicted"/>